<proteinExistence type="predicted"/>
<dbReference type="RefSeq" id="WP_156683978.1">
    <property type="nucleotide sequence ID" value="NZ_CABWIB010000002.1"/>
</dbReference>
<feature type="signal peptide" evidence="1">
    <location>
        <begin position="1"/>
        <end position="18"/>
    </location>
</feature>
<accession>A0A6I8MB37</accession>
<dbReference type="Proteomes" id="UP000419017">
    <property type="component" value="Unassembled WGS sequence"/>
</dbReference>
<organism evidence="2 3">
    <name type="scientific">Oceanivirga miroungae</name>
    <dbReference type="NCBI Taxonomy" id="1130046"/>
    <lineage>
        <taxon>Bacteria</taxon>
        <taxon>Fusobacteriati</taxon>
        <taxon>Fusobacteriota</taxon>
        <taxon>Fusobacteriia</taxon>
        <taxon>Fusobacteriales</taxon>
        <taxon>Leptotrichiaceae</taxon>
        <taxon>Oceanivirga</taxon>
    </lineage>
</organism>
<gene>
    <name evidence="2" type="ORF">OMES3154_01289</name>
</gene>
<keyword evidence="3" id="KW-1185">Reference proteome</keyword>
<keyword evidence="1" id="KW-0732">Signal</keyword>
<name>A0A6I8MB37_9FUSO</name>
<evidence type="ECO:0000313" key="3">
    <source>
        <dbReference type="Proteomes" id="UP000419017"/>
    </source>
</evidence>
<protein>
    <submittedName>
        <fullName evidence="2">Uncharacterized protein</fullName>
    </submittedName>
</protein>
<feature type="chain" id="PRO_5026233825" evidence="1">
    <location>
        <begin position="19"/>
        <end position="259"/>
    </location>
</feature>
<sequence>MKKFILGIAALVSIGAFAAGYDNAYDTIPTGDLSTFEKIDVEIYNPLLDGVTLVNGDGTGIDKEIYQLKGKFLIPKEIANKKTIVFSDKISNKDELDLSRYEGKEGTDGMTDGFGFVVGRPDLGKGEELNNTPLFMYVYDVETKKVYNVYTENGERGVYRQVISENVDELTPEILKKDDFKFGDGYVEAKDLYKFNIGEIKAKDDTKDATPELDRARHGVTGETVYNYLEKQNKEIKKYIDREVKREVEKYIKEFMKNK</sequence>
<evidence type="ECO:0000313" key="2">
    <source>
        <dbReference type="EMBL" id="VWL89658.1"/>
    </source>
</evidence>
<evidence type="ECO:0000256" key="1">
    <source>
        <dbReference type="SAM" id="SignalP"/>
    </source>
</evidence>
<reference evidence="2 3" key="1">
    <citation type="submission" date="2019-10" db="EMBL/GenBank/DDBJ databases">
        <authorList>
            <person name="Blom J."/>
        </authorList>
    </citation>
    <scope>NUCLEOTIDE SEQUENCE [LARGE SCALE GENOMIC DNA]</scope>
    <source>
        <strain evidence="2 3">ES3154-GLU</strain>
    </source>
</reference>
<dbReference type="EMBL" id="CABWIB010000002">
    <property type="protein sequence ID" value="VWL89658.1"/>
    <property type="molecule type" value="Genomic_DNA"/>
</dbReference>
<dbReference type="AlphaFoldDB" id="A0A6I8MB37"/>